<dbReference type="AlphaFoldDB" id="A0A8J3JSD3"/>
<evidence type="ECO:0000313" key="3">
    <source>
        <dbReference type="Proteomes" id="UP000601223"/>
    </source>
</evidence>
<keyword evidence="3" id="KW-1185">Reference proteome</keyword>
<reference evidence="2 3" key="1">
    <citation type="submission" date="2021-01" db="EMBL/GenBank/DDBJ databases">
        <title>Whole genome shotgun sequence of Catellatospora bangladeshensis NBRC 107357.</title>
        <authorList>
            <person name="Komaki H."/>
            <person name="Tamura T."/>
        </authorList>
    </citation>
    <scope>NUCLEOTIDE SEQUENCE [LARGE SCALE GENOMIC DNA]</scope>
    <source>
        <strain evidence="2 3">NBRC 107357</strain>
    </source>
</reference>
<dbReference type="InterPro" id="IPR016040">
    <property type="entry name" value="NAD(P)-bd_dom"/>
</dbReference>
<evidence type="ECO:0000313" key="2">
    <source>
        <dbReference type="EMBL" id="GIF82314.1"/>
    </source>
</evidence>
<dbReference type="EMBL" id="BONF01000019">
    <property type="protein sequence ID" value="GIF82314.1"/>
    <property type="molecule type" value="Genomic_DNA"/>
</dbReference>
<evidence type="ECO:0000259" key="1">
    <source>
        <dbReference type="Pfam" id="PF13460"/>
    </source>
</evidence>
<organism evidence="2 3">
    <name type="scientific">Catellatospora bangladeshensis</name>
    <dbReference type="NCBI Taxonomy" id="310355"/>
    <lineage>
        <taxon>Bacteria</taxon>
        <taxon>Bacillati</taxon>
        <taxon>Actinomycetota</taxon>
        <taxon>Actinomycetes</taxon>
        <taxon>Micromonosporales</taxon>
        <taxon>Micromonosporaceae</taxon>
        <taxon>Catellatospora</taxon>
    </lineage>
</organism>
<dbReference type="InterPro" id="IPR051606">
    <property type="entry name" value="Polyketide_Oxido-like"/>
</dbReference>
<dbReference type="InterPro" id="IPR036291">
    <property type="entry name" value="NAD(P)-bd_dom_sf"/>
</dbReference>
<dbReference type="Pfam" id="PF13460">
    <property type="entry name" value="NAD_binding_10"/>
    <property type="match status" value="1"/>
</dbReference>
<dbReference type="PANTHER" id="PTHR43355:SF2">
    <property type="entry name" value="FLAVIN REDUCTASE (NADPH)"/>
    <property type="match status" value="1"/>
</dbReference>
<accession>A0A8J3JSD3</accession>
<proteinExistence type="predicted"/>
<dbReference type="PANTHER" id="PTHR43355">
    <property type="entry name" value="FLAVIN REDUCTASE (NADPH)"/>
    <property type="match status" value="1"/>
</dbReference>
<dbReference type="GO" id="GO:0042602">
    <property type="term" value="F:riboflavin reductase (NADPH) activity"/>
    <property type="evidence" value="ECO:0007669"/>
    <property type="project" value="TreeGrafter"/>
</dbReference>
<dbReference type="GO" id="GO:0004074">
    <property type="term" value="F:biliverdin reductase [NAD(P)H] activity"/>
    <property type="evidence" value="ECO:0007669"/>
    <property type="project" value="TreeGrafter"/>
</dbReference>
<protein>
    <submittedName>
        <fullName evidence="2">NADH-flavin reductase</fullName>
    </submittedName>
</protein>
<gene>
    <name evidence="2" type="ORF">Cba03nite_36630</name>
</gene>
<name>A0A8J3JSD3_9ACTN</name>
<feature type="domain" description="NAD(P)-binding" evidence="1">
    <location>
        <begin position="15"/>
        <end position="218"/>
    </location>
</feature>
<comment type="caution">
    <text evidence="2">The sequence shown here is derived from an EMBL/GenBank/DDBJ whole genome shotgun (WGS) entry which is preliminary data.</text>
</comment>
<dbReference type="Gene3D" id="3.40.50.720">
    <property type="entry name" value="NAD(P)-binding Rossmann-like Domain"/>
    <property type="match status" value="1"/>
</dbReference>
<dbReference type="SUPFAM" id="SSF51735">
    <property type="entry name" value="NAD(P)-binding Rossmann-fold domains"/>
    <property type="match status" value="1"/>
</dbReference>
<dbReference type="Proteomes" id="UP000601223">
    <property type="component" value="Unassembled WGS sequence"/>
</dbReference>
<sequence>MSAPEGTDMKLTVFGATGGIGRQLLAQAAAAGHEVTAVARDPRRLPPGVRAVAADLAAPDAAVLRDAIAGADAVLSAVGPSSRATAGITEPATRAIVGAMADAGVRRIVVVSAAPVGTVPSPGNPHPPKHDPGDGPLMRYVVGPLIKAALRDHYADLARMEDVLRGSGLDWTAVRPPKLTDKPLTGTYRTELDRNVRGGALASRANVAACMLASLERPETVGRAVGVAD</sequence>